<reference evidence="1" key="1">
    <citation type="submission" date="2022-07" db="EMBL/GenBank/DDBJ databases">
        <title>Phylogenomic reconstructions and comparative analyses of Kickxellomycotina fungi.</title>
        <authorList>
            <person name="Reynolds N.K."/>
            <person name="Stajich J.E."/>
            <person name="Barry K."/>
            <person name="Grigoriev I.V."/>
            <person name="Crous P."/>
            <person name="Smith M.E."/>
        </authorList>
    </citation>
    <scope>NUCLEOTIDE SEQUENCE</scope>
    <source>
        <strain evidence="1">BCRC 34780</strain>
    </source>
</reference>
<gene>
    <name evidence="1" type="ORF">H4R21_002212</name>
</gene>
<name>A0ACC1L7G5_9FUNG</name>
<organism evidence="1 2">
    <name type="scientific">Coemansia helicoidea</name>
    <dbReference type="NCBI Taxonomy" id="1286919"/>
    <lineage>
        <taxon>Eukaryota</taxon>
        <taxon>Fungi</taxon>
        <taxon>Fungi incertae sedis</taxon>
        <taxon>Zoopagomycota</taxon>
        <taxon>Kickxellomycotina</taxon>
        <taxon>Kickxellomycetes</taxon>
        <taxon>Kickxellales</taxon>
        <taxon>Kickxellaceae</taxon>
        <taxon>Coemansia</taxon>
    </lineage>
</organism>
<dbReference type="EMBL" id="JANBUN010000542">
    <property type="protein sequence ID" value="KAJ2802970.1"/>
    <property type="molecule type" value="Genomic_DNA"/>
</dbReference>
<keyword evidence="2" id="KW-1185">Reference proteome</keyword>
<evidence type="ECO:0000313" key="2">
    <source>
        <dbReference type="Proteomes" id="UP001140087"/>
    </source>
</evidence>
<proteinExistence type="predicted"/>
<comment type="caution">
    <text evidence="1">The sequence shown here is derived from an EMBL/GenBank/DDBJ whole genome shotgun (WGS) entry which is preliminary data.</text>
</comment>
<protein>
    <submittedName>
        <fullName evidence="1">Uncharacterized protein</fullName>
    </submittedName>
</protein>
<accession>A0ACC1L7G5</accession>
<dbReference type="Proteomes" id="UP001140087">
    <property type="component" value="Unassembled WGS sequence"/>
</dbReference>
<evidence type="ECO:0000313" key="1">
    <source>
        <dbReference type="EMBL" id="KAJ2802970.1"/>
    </source>
</evidence>
<sequence>MSVDSEPQQKPRRAGRARPRAKLKARASAGDGVAAPAPPAASPGSAAAAVKPQRKPKPKPKPSPEAAAPKPRIKMQLYKTEPCQSWTVYGMCRYGDQCKFAHGFCEQRARLRHPKYKTSICKDYALGKCTFGSRCNFAHSLDELRAPLPDSPASADSAHHWQRTMLVQTPVGVLPDGRTMSTFTPVPAPADPVAVHGDARLLRRYQSAGALRVPNASAAPAPPAAAAASAPRWWALASHARHPPCDSAPSAFASPVQPLLHLCRAQSSIARRVASLSQLPSLRRSAGPPAASPMLSAVAAVGAAPPSGSPLAYESPILAPPSPGEPMLHGPAQPADSWLDEHSLWSPPRRTLTASTSMQTLPRINALAVSPPSPSELDAAVFGRSARDPVFAPDTRAAGPSFLRAPPGRALTSSISMQMLPRFAAPVLWDAPATPAGSAGPQQLLHPASAQSSATLIDSDVWSTAGCPKPHDSRFFPSDAAAAAAPRAAPAPSLAAHRALRRQQSTDDWVLLRHSDAYAAPSNLYH</sequence>